<keyword evidence="5 6" id="KW-0472">Membrane</keyword>
<protein>
    <submittedName>
        <fullName evidence="8">Putative MFS family arabinose efflux permease</fullName>
    </submittedName>
</protein>
<dbReference type="InterPro" id="IPR050189">
    <property type="entry name" value="MFS_Efflux_Transporters"/>
</dbReference>
<sequence length="409" mass="40805">MSTAPTGTACLDSAPAQAAGPTARHWLAAGSVGTAAFALVTAEFLPVGLLPAMAADIGITEGQAGLMVTMAGVLGAIAAPSVTVGAGRLDRRIVLMVLVGLLVLSNLIVALSTSYPLILLGRLLLGIGVGGFWCIGVAIGPRVVPEPTGTRGTAIIFAGISLGTVAGVPAGTFIGDLFGWRAAFAAAAGIGVAVLVAQALLLPSLPPQRAIRWRDLPALLHVPKARIGLLAAFVMFGGQFFAYTYIAPYLVQITGLGSGMVTGLLLAYGTAGFFGNIVGSWVAGKDARTAVATTALVLGASALALAAFGAIPIAAIAIIVVWGLAFGALPIATQTFMFRAASEALETGAALLVSLIQVAIALGATVGGLTVDGLGLVSTMVAGGIVMMLGAPVIAMLGRERRVAAAVPH</sequence>
<name>A0A840C5K9_9HYPH</name>
<keyword evidence="4 6" id="KW-1133">Transmembrane helix</keyword>
<dbReference type="InterPro" id="IPR036259">
    <property type="entry name" value="MFS_trans_sf"/>
</dbReference>
<feature type="domain" description="Major facilitator superfamily (MFS) profile" evidence="7">
    <location>
        <begin position="26"/>
        <end position="402"/>
    </location>
</feature>
<evidence type="ECO:0000256" key="5">
    <source>
        <dbReference type="ARBA" id="ARBA00023136"/>
    </source>
</evidence>
<feature type="transmembrane region" description="Helical" evidence="6">
    <location>
        <begin position="93"/>
        <end position="111"/>
    </location>
</feature>
<feature type="transmembrane region" description="Helical" evidence="6">
    <location>
        <begin position="376"/>
        <end position="397"/>
    </location>
</feature>
<keyword evidence="9" id="KW-1185">Reference proteome</keyword>
<evidence type="ECO:0000256" key="2">
    <source>
        <dbReference type="ARBA" id="ARBA00022475"/>
    </source>
</evidence>
<evidence type="ECO:0000313" key="9">
    <source>
        <dbReference type="Proteomes" id="UP000577362"/>
    </source>
</evidence>
<dbReference type="AlphaFoldDB" id="A0A840C5K9"/>
<dbReference type="GO" id="GO:0005886">
    <property type="term" value="C:plasma membrane"/>
    <property type="evidence" value="ECO:0007669"/>
    <property type="project" value="UniProtKB-SubCell"/>
</dbReference>
<dbReference type="Pfam" id="PF07690">
    <property type="entry name" value="MFS_1"/>
    <property type="match status" value="1"/>
</dbReference>
<feature type="transmembrane region" description="Helical" evidence="6">
    <location>
        <begin position="26"/>
        <end position="45"/>
    </location>
</feature>
<feature type="transmembrane region" description="Helical" evidence="6">
    <location>
        <begin position="349"/>
        <end position="370"/>
    </location>
</feature>
<feature type="transmembrane region" description="Helical" evidence="6">
    <location>
        <begin position="227"/>
        <end position="246"/>
    </location>
</feature>
<comment type="caution">
    <text evidence="8">The sequence shown here is derived from an EMBL/GenBank/DDBJ whole genome shotgun (WGS) entry which is preliminary data.</text>
</comment>
<feature type="transmembrane region" description="Helical" evidence="6">
    <location>
        <begin position="117"/>
        <end position="140"/>
    </location>
</feature>
<dbReference type="SUPFAM" id="SSF103473">
    <property type="entry name" value="MFS general substrate transporter"/>
    <property type="match status" value="1"/>
</dbReference>
<dbReference type="PANTHER" id="PTHR43124">
    <property type="entry name" value="PURINE EFFLUX PUMP PBUE"/>
    <property type="match status" value="1"/>
</dbReference>
<feature type="transmembrane region" description="Helical" evidence="6">
    <location>
        <begin position="258"/>
        <end position="278"/>
    </location>
</feature>
<dbReference type="RefSeq" id="WP_183317590.1">
    <property type="nucleotide sequence ID" value="NZ_JACIEN010000005.1"/>
</dbReference>
<dbReference type="Gene3D" id="1.20.1250.20">
    <property type="entry name" value="MFS general substrate transporter like domains"/>
    <property type="match status" value="1"/>
</dbReference>
<feature type="transmembrane region" description="Helical" evidence="6">
    <location>
        <begin position="152"/>
        <end position="174"/>
    </location>
</feature>
<reference evidence="8 9" key="1">
    <citation type="submission" date="2020-08" db="EMBL/GenBank/DDBJ databases">
        <title>Genomic Encyclopedia of Type Strains, Phase IV (KMG-IV): sequencing the most valuable type-strain genomes for metagenomic binning, comparative biology and taxonomic classification.</title>
        <authorList>
            <person name="Goeker M."/>
        </authorList>
    </citation>
    <scope>NUCLEOTIDE SEQUENCE [LARGE SCALE GENOMIC DNA]</scope>
    <source>
        <strain evidence="8 9">DSM 103737</strain>
    </source>
</reference>
<dbReference type="InterPro" id="IPR011701">
    <property type="entry name" value="MFS"/>
</dbReference>
<keyword evidence="3 6" id="KW-0812">Transmembrane</keyword>
<keyword evidence="2" id="KW-1003">Cell membrane</keyword>
<dbReference type="CDD" id="cd17324">
    <property type="entry name" value="MFS_NepI_like"/>
    <property type="match status" value="1"/>
</dbReference>
<proteinExistence type="predicted"/>
<comment type="subcellular location">
    <subcellularLocation>
        <location evidence="1">Cell membrane</location>
        <topology evidence="1">Multi-pass membrane protein</topology>
    </subcellularLocation>
</comment>
<feature type="transmembrane region" description="Helical" evidence="6">
    <location>
        <begin position="314"/>
        <end position="337"/>
    </location>
</feature>
<feature type="transmembrane region" description="Helical" evidence="6">
    <location>
        <begin position="290"/>
        <end position="308"/>
    </location>
</feature>
<evidence type="ECO:0000313" key="8">
    <source>
        <dbReference type="EMBL" id="MBB4018739.1"/>
    </source>
</evidence>
<dbReference type="GO" id="GO:0022857">
    <property type="term" value="F:transmembrane transporter activity"/>
    <property type="evidence" value="ECO:0007669"/>
    <property type="project" value="InterPro"/>
</dbReference>
<evidence type="ECO:0000256" key="1">
    <source>
        <dbReference type="ARBA" id="ARBA00004651"/>
    </source>
</evidence>
<dbReference type="EMBL" id="JACIEN010000005">
    <property type="protein sequence ID" value="MBB4018739.1"/>
    <property type="molecule type" value="Genomic_DNA"/>
</dbReference>
<dbReference type="PROSITE" id="PS50850">
    <property type="entry name" value="MFS"/>
    <property type="match status" value="1"/>
</dbReference>
<evidence type="ECO:0000256" key="6">
    <source>
        <dbReference type="SAM" id="Phobius"/>
    </source>
</evidence>
<evidence type="ECO:0000256" key="3">
    <source>
        <dbReference type="ARBA" id="ARBA00022692"/>
    </source>
</evidence>
<feature type="transmembrane region" description="Helical" evidence="6">
    <location>
        <begin position="180"/>
        <end position="206"/>
    </location>
</feature>
<dbReference type="PANTHER" id="PTHR43124:SF3">
    <property type="entry name" value="CHLORAMPHENICOL EFFLUX PUMP RV0191"/>
    <property type="match status" value="1"/>
</dbReference>
<dbReference type="Proteomes" id="UP000577362">
    <property type="component" value="Unassembled WGS sequence"/>
</dbReference>
<accession>A0A840C5K9</accession>
<feature type="transmembrane region" description="Helical" evidence="6">
    <location>
        <begin position="65"/>
        <end position="86"/>
    </location>
</feature>
<gene>
    <name evidence="8" type="ORF">GGR16_003786</name>
</gene>
<evidence type="ECO:0000256" key="4">
    <source>
        <dbReference type="ARBA" id="ARBA00022989"/>
    </source>
</evidence>
<evidence type="ECO:0000259" key="7">
    <source>
        <dbReference type="PROSITE" id="PS50850"/>
    </source>
</evidence>
<organism evidence="8 9">
    <name type="scientific">Chelatococcus caeni</name>
    <dbReference type="NCBI Taxonomy" id="1348468"/>
    <lineage>
        <taxon>Bacteria</taxon>
        <taxon>Pseudomonadati</taxon>
        <taxon>Pseudomonadota</taxon>
        <taxon>Alphaproteobacteria</taxon>
        <taxon>Hyphomicrobiales</taxon>
        <taxon>Chelatococcaceae</taxon>
        <taxon>Chelatococcus</taxon>
    </lineage>
</organism>
<dbReference type="InterPro" id="IPR020846">
    <property type="entry name" value="MFS_dom"/>
</dbReference>